<name>A0A4Q7D042_9PSED</name>
<evidence type="ECO:0000313" key="2">
    <source>
        <dbReference type="Proteomes" id="UP000293369"/>
    </source>
</evidence>
<sequence length="220" mass="23936">MTALIGKRFVELEQQLQFLESSITKRHSEFTGTKTDYLDPDQLLNWTVKVKSLLERLGAGASSQLQIFTEAEKPRSMESAAARIKRVGAVFLAVKEDFEGGYLNTVRNLVQAEVFGSELEQAGELLAAGYASAAAVIAGVVLETTIRNLCTDRGIDHGKLDKMNADLAKAGAYNSIQQKRITAMAGIRNAAAHGKPEEFTAADVRGMIDDVERFLASTLQ</sequence>
<comment type="caution">
    <text evidence="1">The sequence shown here is derived from an EMBL/GenBank/DDBJ whole genome shotgun (WGS) entry which is preliminary data.</text>
</comment>
<gene>
    <name evidence="1" type="ORF">EUX57_14135</name>
</gene>
<dbReference type="AlphaFoldDB" id="A0A4Q7D042"/>
<protein>
    <submittedName>
        <fullName evidence="1">DUF4145 domain-containing protein</fullName>
    </submittedName>
</protein>
<proteinExistence type="predicted"/>
<dbReference type="EMBL" id="SGFE01000024">
    <property type="protein sequence ID" value="RZI31152.1"/>
    <property type="molecule type" value="Genomic_DNA"/>
</dbReference>
<dbReference type="Proteomes" id="UP000293369">
    <property type="component" value="Unassembled WGS sequence"/>
</dbReference>
<organism evidence="1 2">
    <name type="scientific">Pseudomonas orientalis</name>
    <dbReference type="NCBI Taxonomy" id="76758"/>
    <lineage>
        <taxon>Bacteria</taxon>
        <taxon>Pseudomonadati</taxon>
        <taxon>Pseudomonadota</taxon>
        <taxon>Gammaproteobacteria</taxon>
        <taxon>Pseudomonadales</taxon>
        <taxon>Pseudomonadaceae</taxon>
        <taxon>Pseudomonas</taxon>
    </lineage>
</organism>
<accession>A0A4Q7D042</accession>
<dbReference type="RefSeq" id="WP_130138580.1">
    <property type="nucleotide sequence ID" value="NZ_SGFE01000024.1"/>
</dbReference>
<evidence type="ECO:0000313" key="1">
    <source>
        <dbReference type="EMBL" id="RZI31152.1"/>
    </source>
</evidence>
<reference evidence="1 2" key="1">
    <citation type="submission" date="2019-02" db="EMBL/GenBank/DDBJ databases">
        <title>Pseudomonas spp from wheat grain.</title>
        <authorList>
            <person name="Cho G.-S."/>
            <person name="Franz C.M.A.P."/>
        </authorList>
    </citation>
    <scope>NUCLEOTIDE SEQUENCE [LARGE SCALE GENOMIC DNA]</scope>
    <source>
        <strain evidence="1 2">133NRW</strain>
    </source>
</reference>